<organism evidence="1 2">
    <name type="scientific">Phytophthora rubi</name>
    <dbReference type="NCBI Taxonomy" id="129364"/>
    <lineage>
        <taxon>Eukaryota</taxon>
        <taxon>Sar</taxon>
        <taxon>Stramenopiles</taxon>
        <taxon>Oomycota</taxon>
        <taxon>Peronosporomycetes</taxon>
        <taxon>Peronosporales</taxon>
        <taxon>Peronosporaceae</taxon>
        <taxon>Phytophthora</taxon>
    </lineage>
</organism>
<dbReference type="EMBL" id="QXFT01006198">
    <property type="protein sequence ID" value="KAE9269773.1"/>
    <property type="molecule type" value="Genomic_DNA"/>
</dbReference>
<reference evidence="1 2" key="1">
    <citation type="submission" date="2018-08" db="EMBL/GenBank/DDBJ databases">
        <title>Genomic investigation of the strawberry pathogen Phytophthora fragariae indicates pathogenicity is determined by transcriptional variation in three key races.</title>
        <authorList>
            <person name="Adams T.M."/>
            <person name="Armitage A.D."/>
            <person name="Sobczyk M.K."/>
            <person name="Bates H.J."/>
            <person name="Dunwell J.M."/>
            <person name="Nellist C.F."/>
            <person name="Harrison R.J."/>
        </authorList>
    </citation>
    <scope>NUCLEOTIDE SEQUENCE [LARGE SCALE GENOMIC DNA]</scope>
    <source>
        <strain evidence="1 2">SCRP333</strain>
    </source>
</reference>
<sequence length="128" mass="14298">DWDIGSLTDEESDAELEELPESVCSSAAKDSKYITAMRETGYETKFGPDPTYADLYMGRMGLPTVCSQWQKTRWRSCFTSCRPSSGRRLLLKVTPTIDSLFRSAHGRFGRSSVKVVAKWRISGTFGGV</sequence>
<comment type="caution">
    <text evidence="1">The sequence shown here is derived from an EMBL/GenBank/DDBJ whole genome shotgun (WGS) entry which is preliminary data.</text>
</comment>
<evidence type="ECO:0000313" key="2">
    <source>
        <dbReference type="Proteomes" id="UP000434957"/>
    </source>
</evidence>
<keyword evidence="2" id="KW-1185">Reference proteome</keyword>
<dbReference type="Proteomes" id="UP000434957">
    <property type="component" value="Unassembled WGS sequence"/>
</dbReference>
<evidence type="ECO:0000313" key="1">
    <source>
        <dbReference type="EMBL" id="KAE9269773.1"/>
    </source>
</evidence>
<feature type="non-terminal residue" evidence="1">
    <location>
        <position position="1"/>
    </location>
</feature>
<protein>
    <submittedName>
        <fullName evidence="1">Uncharacterized protein</fullName>
    </submittedName>
</protein>
<accession>A0A6A4BBK0</accession>
<dbReference type="AlphaFoldDB" id="A0A6A4BBK0"/>
<proteinExistence type="predicted"/>
<gene>
    <name evidence="1" type="ORF">PR003_g31044</name>
</gene>
<name>A0A6A4BBK0_9STRA</name>